<evidence type="ECO:0000313" key="7">
    <source>
        <dbReference type="Proteomes" id="UP000198778"/>
    </source>
</evidence>
<dbReference type="Proteomes" id="UP000198778">
    <property type="component" value="Unassembled WGS sequence"/>
</dbReference>
<keyword evidence="2" id="KW-0547">Nucleotide-binding</keyword>
<keyword evidence="7" id="KW-1185">Reference proteome</keyword>
<accession>A0A1H0GWA6</accession>
<evidence type="ECO:0000256" key="4">
    <source>
        <dbReference type="SAM" id="Phobius"/>
    </source>
</evidence>
<keyword evidence="4" id="KW-0812">Transmembrane</keyword>
<feature type="transmembrane region" description="Helical" evidence="4">
    <location>
        <begin position="113"/>
        <end position="132"/>
    </location>
</feature>
<evidence type="ECO:0000256" key="2">
    <source>
        <dbReference type="ARBA" id="ARBA00022741"/>
    </source>
</evidence>
<feature type="transmembrane region" description="Helical" evidence="4">
    <location>
        <begin position="74"/>
        <end position="92"/>
    </location>
</feature>
<dbReference type="GO" id="GO:0005524">
    <property type="term" value="F:ATP binding"/>
    <property type="evidence" value="ECO:0007669"/>
    <property type="project" value="UniProtKB-KW"/>
</dbReference>
<gene>
    <name evidence="6" type="ORF">SAMN04488053_10761</name>
</gene>
<dbReference type="Gene3D" id="3.90.190.20">
    <property type="entry name" value="Mur ligase, C-terminal domain"/>
    <property type="match status" value="1"/>
</dbReference>
<feature type="transmembrane region" description="Helical" evidence="4">
    <location>
        <begin position="51"/>
        <end position="68"/>
    </location>
</feature>
<dbReference type="InterPro" id="IPR051046">
    <property type="entry name" value="MurCDEF_CellWall_CoF430Synth"/>
</dbReference>
<dbReference type="InterPro" id="IPR036565">
    <property type="entry name" value="Mur-like_cat_sf"/>
</dbReference>
<dbReference type="RefSeq" id="WP_090843112.1">
    <property type="nucleotide sequence ID" value="NZ_FNIL01000007.1"/>
</dbReference>
<evidence type="ECO:0000313" key="6">
    <source>
        <dbReference type="EMBL" id="SDO11104.1"/>
    </source>
</evidence>
<evidence type="ECO:0000259" key="5">
    <source>
        <dbReference type="Pfam" id="PF08245"/>
    </source>
</evidence>
<name>A0A1H0GWA6_9BACI</name>
<protein>
    <submittedName>
        <fullName evidence="6">UDP-N-acetylmuramoyl-tripeptide--D-alanyl-D-alanine ligase</fullName>
    </submittedName>
</protein>
<dbReference type="InterPro" id="IPR036615">
    <property type="entry name" value="Mur_ligase_C_dom_sf"/>
</dbReference>
<dbReference type="PANTHER" id="PTHR43024">
    <property type="entry name" value="UDP-N-ACETYLMURAMOYL-TRIPEPTIDE--D-ALANYL-D-ALANINE LIGASE"/>
    <property type="match status" value="1"/>
</dbReference>
<dbReference type="GO" id="GO:0016881">
    <property type="term" value="F:acid-amino acid ligase activity"/>
    <property type="evidence" value="ECO:0007669"/>
    <property type="project" value="InterPro"/>
</dbReference>
<dbReference type="Gene3D" id="3.40.1190.10">
    <property type="entry name" value="Mur-like, catalytic domain"/>
    <property type="match status" value="1"/>
</dbReference>
<dbReference type="InterPro" id="IPR013221">
    <property type="entry name" value="Mur_ligase_cen"/>
</dbReference>
<dbReference type="Pfam" id="PF08245">
    <property type="entry name" value="Mur_ligase_M"/>
    <property type="match status" value="1"/>
</dbReference>
<dbReference type="SUPFAM" id="SSF53244">
    <property type="entry name" value="MurD-like peptide ligases, peptide-binding domain"/>
    <property type="match status" value="1"/>
</dbReference>
<feature type="domain" description="Mur ligase central" evidence="5">
    <location>
        <begin position="189"/>
        <end position="377"/>
    </location>
</feature>
<dbReference type="STRING" id="745820.SAMN04488053_10761"/>
<organism evidence="6 7">
    <name type="scientific">Alkalicoccus daliensis</name>
    <dbReference type="NCBI Taxonomy" id="745820"/>
    <lineage>
        <taxon>Bacteria</taxon>
        <taxon>Bacillati</taxon>
        <taxon>Bacillota</taxon>
        <taxon>Bacilli</taxon>
        <taxon>Bacillales</taxon>
        <taxon>Bacillaceae</taxon>
        <taxon>Alkalicoccus</taxon>
    </lineage>
</organism>
<evidence type="ECO:0000256" key="3">
    <source>
        <dbReference type="ARBA" id="ARBA00022840"/>
    </source>
</evidence>
<evidence type="ECO:0000256" key="1">
    <source>
        <dbReference type="ARBA" id="ARBA00022598"/>
    </source>
</evidence>
<feature type="transmembrane region" description="Helical" evidence="4">
    <location>
        <begin position="138"/>
        <end position="159"/>
    </location>
</feature>
<reference evidence="7" key="1">
    <citation type="submission" date="2016-10" db="EMBL/GenBank/DDBJ databases">
        <authorList>
            <person name="Varghese N."/>
            <person name="Submissions S."/>
        </authorList>
    </citation>
    <scope>NUCLEOTIDE SEQUENCE [LARGE SCALE GENOMIC DNA]</scope>
    <source>
        <strain evidence="7">CGMCC 1.10369</strain>
    </source>
</reference>
<sequence length="534" mass="59732">MISTIVFFIVLLAAWILPVTLKVKRSVHMLQLNFYQNEELNKWMSNNMNKVFSPIEVLYFTPIILVIFSDADNFILAGSAAAFIIVFGYLYATRPEKEGDLEYTPQIQRIFGVTYLLYGVGSALAIAIGAFISIEFSVVVLIVLACLPFTLVKITNSLLEPVERNINQRSIDDAKRLIQASPDLKVIGVTGSAGKSSVKTFAEAILSEKYNVLVTSGSYHTELSVTETINEQLKPDHEVFIVEMNAKQEGDIASICGVVGQEYGIISSISEEHMETFGSLETIKKTKHEIVETLPENGTALLNKDDENIRSYEAANPVKSVYYGIEQEDVDIRASEIAYSRKGTSFKVVTADGETENFQTCLLGKHNIYNLLAAIALGLEMNMTLSQMILPIKNIAPLKRSLELKPQKGNITIIDDSNNSDPAGSKRAVEILGKMNGYRMLITPGIMNLEESEYEWNKEWSRYSAEKCDYIILVGEKLTKYFQEGLEEVKFPKDNYYVAEDFNDAIQHMHKIAKPETIALFDNNYPEAAGDHSQ</sequence>
<keyword evidence="1 6" id="KW-0436">Ligase</keyword>
<proteinExistence type="predicted"/>
<keyword evidence="4" id="KW-1133">Transmembrane helix</keyword>
<dbReference type="EMBL" id="FNIL01000007">
    <property type="protein sequence ID" value="SDO11104.1"/>
    <property type="molecule type" value="Genomic_DNA"/>
</dbReference>
<keyword evidence="4" id="KW-0472">Membrane</keyword>
<dbReference type="OrthoDB" id="9801978at2"/>
<dbReference type="PANTHER" id="PTHR43024:SF1">
    <property type="entry name" value="UDP-N-ACETYLMURAMOYL-TRIPEPTIDE--D-ALANYL-D-ALANINE LIGASE"/>
    <property type="match status" value="1"/>
</dbReference>
<keyword evidence="3" id="KW-0067">ATP-binding</keyword>
<dbReference type="SUPFAM" id="SSF53623">
    <property type="entry name" value="MurD-like peptide ligases, catalytic domain"/>
    <property type="match status" value="1"/>
</dbReference>
<dbReference type="AlphaFoldDB" id="A0A1H0GWA6"/>
<feature type="transmembrane region" description="Helical" evidence="4">
    <location>
        <begin position="6"/>
        <end position="23"/>
    </location>
</feature>